<accession>L7J718</accession>
<protein>
    <submittedName>
        <fullName evidence="1">Uncharacterized protein</fullName>
    </submittedName>
</protein>
<proteinExistence type="predicted"/>
<organism>
    <name type="scientific">Pyricularia oryzae (strain P131)</name>
    <name type="common">Rice blast fungus</name>
    <name type="synonym">Magnaporthe oryzae</name>
    <dbReference type="NCBI Taxonomy" id="1143193"/>
    <lineage>
        <taxon>Eukaryota</taxon>
        <taxon>Fungi</taxon>
        <taxon>Dikarya</taxon>
        <taxon>Ascomycota</taxon>
        <taxon>Pezizomycotina</taxon>
        <taxon>Sordariomycetes</taxon>
        <taxon>Sordariomycetidae</taxon>
        <taxon>Magnaporthales</taxon>
        <taxon>Pyriculariaceae</taxon>
        <taxon>Pyricularia</taxon>
    </lineage>
</organism>
<sequence length="39" mass="4247">MDILRLGSQRLDRNRMGSGGMLSLLASVICGEMNGLPRQ</sequence>
<dbReference type="AlphaFoldDB" id="L7J718"/>
<gene>
    <name evidence="1" type="ORF">OOW_P131scaffold00989g4</name>
</gene>
<name>L7J718_PYRO1</name>
<reference evidence="1" key="1">
    <citation type="journal article" date="2012" name="PLoS Genet.">
        <title>Comparative analysis of the genomes of two field isolates of the rice blast fungus Magnaporthe oryzae.</title>
        <authorList>
            <person name="Xue M."/>
            <person name="Yang J."/>
            <person name="Li Z."/>
            <person name="Hu S."/>
            <person name="Yao N."/>
            <person name="Dean R.A."/>
            <person name="Zhao W."/>
            <person name="Shen M."/>
            <person name="Zhang H."/>
            <person name="Li C."/>
            <person name="Liu L."/>
            <person name="Cao L."/>
            <person name="Xu X."/>
            <person name="Xing Y."/>
            <person name="Hsiang T."/>
            <person name="Zhang Z."/>
            <person name="Xu J.R."/>
            <person name="Peng Y.L."/>
        </authorList>
    </citation>
    <scope>NUCLEOTIDE SEQUENCE [LARGE SCALE GENOMIC DNA]</scope>
    <source>
        <strain evidence="1">P131</strain>
    </source>
</reference>
<dbReference type="EMBL" id="JH795396">
    <property type="protein sequence ID" value="ELQ63340.1"/>
    <property type="molecule type" value="Genomic_DNA"/>
</dbReference>
<evidence type="ECO:0000313" key="1">
    <source>
        <dbReference type="EMBL" id="ELQ63340.1"/>
    </source>
</evidence>